<feature type="transmembrane region" description="Helical" evidence="7">
    <location>
        <begin position="159"/>
        <end position="177"/>
    </location>
</feature>
<accession>A0AAX1N4W9</accession>
<keyword evidence="6 7" id="KW-0472">Membrane</keyword>
<dbReference type="PANTHER" id="PTHR43663">
    <property type="entry name" value="CHROMATE TRANSPORT PROTEIN-RELATED"/>
    <property type="match status" value="1"/>
</dbReference>
<dbReference type="InterPro" id="IPR003370">
    <property type="entry name" value="Chromate_transpt"/>
</dbReference>
<feature type="transmembrane region" description="Helical" evidence="7">
    <location>
        <begin position="126"/>
        <end position="147"/>
    </location>
</feature>
<evidence type="ECO:0000256" key="7">
    <source>
        <dbReference type="SAM" id="Phobius"/>
    </source>
</evidence>
<sequence>MMEAFSIEALKVYIDLYFTFLKIGFFSFGGGLAMVPLFVVEFQKNGWMEPEQFYNVLSLAQMTPGAIAVNSATFVGNEAGMVVGGRLGAFIGGLFATAGLATPSVVCIVALSEILRKMKQNKWKQAFFFGIKPVTIALIFFAGWKIAESTFFGDSFTDIHYASIVLFVIVGIVLKFFDKKVHPIALIALSALVGIVIF</sequence>
<keyword evidence="9" id="KW-1185">Reference proteome</keyword>
<comment type="subcellular location">
    <subcellularLocation>
        <location evidence="1">Cell membrane</location>
        <topology evidence="1">Multi-pass membrane protein</topology>
    </subcellularLocation>
</comment>
<evidence type="ECO:0000313" key="9">
    <source>
        <dbReference type="Proteomes" id="UP000678679"/>
    </source>
</evidence>
<proteinExistence type="inferred from homology"/>
<keyword evidence="3" id="KW-1003">Cell membrane</keyword>
<evidence type="ECO:0000256" key="4">
    <source>
        <dbReference type="ARBA" id="ARBA00022692"/>
    </source>
</evidence>
<dbReference type="KEGG" id="fya:KMW28_16370"/>
<organism evidence="8 9">
    <name type="scientific">Flammeovirga yaeyamensis</name>
    <dbReference type="NCBI Taxonomy" id="367791"/>
    <lineage>
        <taxon>Bacteria</taxon>
        <taxon>Pseudomonadati</taxon>
        <taxon>Bacteroidota</taxon>
        <taxon>Cytophagia</taxon>
        <taxon>Cytophagales</taxon>
        <taxon>Flammeovirgaceae</taxon>
        <taxon>Flammeovirga</taxon>
    </lineage>
</organism>
<dbReference type="GO" id="GO:0005886">
    <property type="term" value="C:plasma membrane"/>
    <property type="evidence" value="ECO:0007669"/>
    <property type="project" value="UniProtKB-SubCell"/>
</dbReference>
<keyword evidence="5 7" id="KW-1133">Transmembrane helix</keyword>
<dbReference type="RefSeq" id="WP_205958127.1">
    <property type="nucleotide sequence ID" value="NZ_CP076132.1"/>
</dbReference>
<protein>
    <submittedName>
        <fullName evidence="8">Chromate transporter</fullName>
    </submittedName>
</protein>
<dbReference type="InterPro" id="IPR052518">
    <property type="entry name" value="CHR_Transporter"/>
</dbReference>
<evidence type="ECO:0000256" key="3">
    <source>
        <dbReference type="ARBA" id="ARBA00022475"/>
    </source>
</evidence>
<dbReference type="EMBL" id="CP076132">
    <property type="protein sequence ID" value="QWG01220.1"/>
    <property type="molecule type" value="Genomic_DNA"/>
</dbReference>
<dbReference type="PANTHER" id="PTHR43663:SF1">
    <property type="entry name" value="CHROMATE TRANSPORTER"/>
    <property type="match status" value="1"/>
</dbReference>
<evidence type="ECO:0000256" key="1">
    <source>
        <dbReference type="ARBA" id="ARBA00004651"/>
    </source>
</evidence>
<keyword evidence="4 7" id="KW-0812">Transmembrane</keyword>
<evidence type="ECO:0000313" key="8">
    <source>
        <dbReference type="EMBL" id="QWG01220.1"/>
    </source>
</evidence>
<dbReference type="AlphaFoldDB" id="A0AAX1N4W9"/>
<gene>
    <name evidence="8" type="ORF">KMW28_16370</name>
</gene>
<comment type="similarity">
    <text evidence="2">Belongs to the chromate ion transporter (CHR) (TC 2.A.51) family.</text>
</comment>
<dbReference type="GO" id="GO:0015109">
    <property type="term" value="F:chromate transmembrane transporter activity"/>
    <property type="evidence" value="ECO:0007669"/>
    <property type="project" value="InterPro"/>
</dbReference>
<feature type="transmembrane region" description="Helical" evidence="7">
    <location>
        <begin position="52"/>
        <end position="75"/>
    </location>
</feature>
<feature type="transmembrane region" description="Helical" evidence="7">
    <location>
        <begin position="20"/>
        <end position="40"/>
    </location>
</feature>
<reference evidence="8 9" key="1">
    <citation type="submission" date="2021-05" db="EMBL/GenBank/DDBJ databases">
        <title>Comparative genomic studies on the polysaccharide-degrading batcterial strains of the Flammeovirga genus.</title>
        <authorList>
            <person name="Zewei F."/>
            <person name="Zheng Z."/>
            <person name="Yu L."/>
            <person name="Ruyue G."/>
            <person name="Yanhong M."/>
            <person name="Yuanyuan C."/>
            <person name="Jingyan G."/>
            <person name="Wenjun H."/>
        </authorList>
    </citation>
    <scope>NUCLEOTIDE SEQUENCE [LARGE SCALE GENOMIC DNA]</scope>
    <source>
        <strain evidence="8 9">NBRC:100898</strain>
    </source>
</reference>
<evidence type="ECO:0000256" key="5">
    <source>
        <dbReference type="ARBA" id="ARBA00022989"/>
    </source>
</evidence>
<feature type="transmembrane region" description="Helical" evidence="7">
    <location>
        <begin position="87"/>
        <end position="114"/>
    </location>
</feature>
<evidence type="ECO:0000256" key="6">
    <source>
        <dbReference type="ARBA" id="ARBA00023136"/>
    </source>
</evidence>
<dbReference type="Pfam" id="PF02417">
    <property type="entry name" value="Chromate_transp"/>
    <property type="match status" value="1"/>
</dbReference>
<evidence type="ECO:0000256" key="2">
    <source>
        <dbReference type="ARBA" id="ARBA00005262"/>
    </source>
</evidence>
<dbReference type="Proteomes" id="UP000678679">
    <property type="component" value="Chromosome 1"/>
</dbReference>
<name>A0AAX1N4W9_9BACT</name>